<dbReference type="InterPro" id="IPR036322">
    <property type="entry name" value="WD40_repeat_dom_sf"/>
</dbReference>
<organism evidence="2 3">
    <name type="scientific">Vairimorpha necatrix</name>
    <dbReference type="NCBI Taxonomy" id="6039"/>
    <lineage>
        <taxon>Eukaryota</taxon>
        <taxon>Fungi</taxon>
        <taxon>Fungi incertae sedis</taxon>
        <taxon>Microsporidia</taxon>
        <taxon>Nosematidae</taxon>
        <taxon>Vairimorpha</taxon>
    </lineage>
</organism>
<dbReference type="SUPFAM" id="SSF50978">
    <property type="entry name" value="WD40 repeat-like"/>
    <property type="match status" value="1"/>
</dbReference>
<dbReference type="InterPro" id="IPR001680">
    <property type="entry name" value="WD40_rpt"/>
</dbReference>
<dbReference type="KEGG" id="vnx:VNE69_07044"/>
<name>A0AAX4JDC1_9MICR</name>
<dbReference type="Pfam" id="PF00400">
    <property type="entry name" value="WD40"/>
    <property type="match status" value="1"/>
</dbReference>
<evidence type="ECO:0000313" key="2">
    <source>
        <dbReference type="EMBL" id="WUR03975.1"/>
    </source>
</evidence>
<proteinExistence type="predicted"/>
<gene>
    <name evidence="2" type="ORF">VNE69_07044</name>
</gene>
<evidence type="ECO:0000313" key="3">
    <source>
        <dbReference type="Proteomes" id="UP001334084"/>
    </source>
</evidence>
<keyword evidence="3" id="KW-1185">Reference proteome</keyword>
<sequence>MSNLSELFPIEVSTHNLYFHEEASIFSLDSFDDSVATGGGDGVVRLWKLQLDEMTHLDYKYTTALNSSIKFIYKSDIIVHNKAVNCVRFNKQGILASSSDSGKVIINYNKTKVLRDSDGLDCYEIMWIDDKLLVGLSNGKIEEYYVDREDVERSKMVKTYSVHGDIIQGMSYNEKYKLIMTFSKDRTSKILDYELKEEKKAKAPTKDTVGETTQKTSKKMDTVGATTQSTERKACAKKQLTKSKKTDTKNVSGQSASKEVSKSIDTNEDAAQTKTPKNVESANVTSLKNTKLKPKKLDILETFSLNSSGRSFFRRGSFSTSGLMAYIPNSKHNSLSVLNFPFTESYWAYQMGPFNSEVIRVLDNEKYLFILCKTSLYIYKDFVLLSCIENITFKSVTDATLIGNVLLITALDGFIASFRYN</sequence>
<feature type="compositionally biased region" description="Polar residues" evidence="1">
    <location>
        <begin position="249"/>
        <end position="258"/>
    </location>
</feature>
<dbReference type="Proteomes" id="UP001334084">
    <property type="component" value="Chromosome 7"/>
</dbReference>
<dbReference type="Gene3D" id="2.130.10.10">
    <property type="entry name" value="YVTN repeat-like/Quinoprotein amine dehydrogenase"/>
    <property type="match status" value="1"/>
</dbReference>
<dbReference type="AlphaFoldDB" id="A0AAX4JDC1"/>
<dbReference type="GeneID" id="90541800"/>
<dbReference type="RefSeq" id="XP_065330120.1">
    <property type="nucleotide sequence ID" value="XM_065474048.1"/>
</dbReference>
<accession>A0AAX4JDC1</accession>
<feature type="region of interest" description="Disordered" evidence="1">
    <location>
        <begin position="201"/>
        <end position="286"/>
    </location>
</feature>
<dbReference type="EMBL" id="CP142732">
    <property type="protein sequence ID" value="WUR03975.1"/>
    <property type="molecule type" value="Genomic_DNA"/>
</dbReference>
<reference evidence="2" key="1">
    <citation type="journal article" date="2024" name="BMC Genomics">
        <title>Functional annotation of a divergent genome using sequence and structure-based similarity.</title>
        <authorList>
            <person name="Svedberg D."/>
            <person name="Winiger R.R."/>
            <person name="Berg A."/>
            <person name="Sharma H."/>
            <person name="Tellgren-Roth C."/>
            <person name="Debrunner-Vossbrinck B.A."/>
            <person name="Vossbrinck C.R."/>
            <person name="Barandun J."/>
        </authorList>
    </citation>
    <scope>NUCLEOTIDE SEQUENCE</scope>
    <source>
        <strain evidence="2">Illinois isolate</strain>
    </source>
</reference>
<protein>
    <submittedName>
        <fullName evidence="2">Chromatin assembly factor 1 subunit</fullName>
    </submittedName>
</protein>
<evidence type="ECO:0000256" key="1">
    <source>
        <dbReference type="SAM" id="MobiDB-lite"/>
    </source>
</evidence>
<dbReference type="InterPro" id="IPR015943">
    <property type="entry name" value="WD40/YVTN_repeat-like_dom_sf"/>
</dbReference>
<feature type="compositionally biased region" description="Polar residues" evidence="1">
    <location>
        <begin position="269"/>
        <end position="286"/>
    </location>
</feature>
<dbReference type="SMART" id="SM00320">
    <property type="entry name" value="WD40"/>
    <property type="match status" value="3"/>
</dbReference>